<dbReference type="Gene3D" id="3.40.720.10">
    <property type="entry name" value="Alkaline Phosphatase, subunit A"/>
    <property type="match status" value="1"/>
</dbReference>
<proteinExistence type="inferred from homology"/>
<keyword evidence="2" id="KW-0479">Metal-binding</keyword>
<dbReference type="PANTHER" id="PTHR42693">
    <property type="entry name" value="ARYLSULFATASE FAMILY MEMBER"/>
    <property type="match status" value="1"/>
</dbReference>
<dbReference type="Pfam" id="PF00884">
    <property type="entry name" value="Sulfatase"/>
    <property type="match status" value="1"/>
</dbReference>
<dbReference type="CDD" id="cd16027">
    <property type="entry name" value="SGSH"/>
    <property type="match status" value="1"/>
</dbReference>
<evidence type="ECO:0000313" key="8">
    <source>
        <dbReference type="Proteomes" id="UP000464954"/>
    </source>
</evidence>
<name>A0A6P1M931_9BACT</name>
<dbReference type="PANTHER" id="PTHR42693:SF53">
    <property type="entry name" value="ENDO-4-O-SULFATASE"/>
    <property type="match status" value="1"/>
</dbReference>
<organism evidence="7 8">
    <name type="scientific">Tichowtungia aerotolerans</name>
    <dbReference type="NCBI Taxonomy" id="2697043"/>
    <lineage>
        <taxon>Bacteria</taxon>
        <taxon>Pseudomonadati</taxon>
        <taxon>Kiritimatiellota</taxon>
        <taxon>Tichowtungiia</taxon>
        <taxon>Tichowtungiales</taxon>
        <taxon>Tichowtungiaceae</taxon>
        <taxon>Tichowtungia</taxon>
    </lineage>
</organism>
<dbReference type="InterPro" id="IPR050738">
    <property type="entry name" value="Sulfatase"/>
</dbReference>
<evidence type="ECO:0000256" key="4">
    <source>
        <dbReference type="ARBA" id="ARBA00022837"/>
    </source>
</evidence>
<evidence type="ECO:0000256" key="3">
    <source>
        <dbReference type="ARBA" id="ARBA00022801"/>
    </source>
</evidence>
<dbReference type="GO" id="GO:0046872">
    <property type="term" value="F:metal ion binding"/>
    <property type="evidence" value="ECO:0007669"/>
    <property type="project" value="UniProtKB-KW"/>
</dbReference>
<feature type="chain" id="PRO_5026810311" evidence="5">
    <location>
        <begin position="22"/>
        <end position="716"/>
    </location>
</feature>
<evidence type="ECO:0000256" key="1">
    <source>
        <dbReference type="ARBA" id="ARBA00008779"/>
    </source>
</evidence>
<gene>
    <name evidence="7" type="ORF">GT409_13415</name>
</gene>
<dbReference type="KEGG" id="taer:GT409_13415"/>
<dbReference type="Proteomes" id="UP000464954">
    <property type="component" value="Chromosome"/>
</dbReference>
<keyword evidence="7" id="KW-0808">Transferase</keyword>
<keyword evidence="5" id="KW-0732">Signal</keyword>
<dbReference type="InterPro" id="IPR017850">
    <property type="entry name" value="Alkaline_phosphatase_core_sf"/>
</dbReference>
<dbReference type="PROSITE" id="PS00523">
    <property type="entry name" value="SULFATASE_1"/>
    <property type="match status" value="1"/>
</dbReference>
<reference evidence="7 8" key="1">
    <citation type="submission" date="2020-01" db="EMBL/GenBank/DDBJ databases">
        <title>Ponticoccus aerotolerans gen. nov., sp. nov., an anaerobic bacterium and proposal of Ponticoccusceae fam. nov., Ponticoccusles ord. nov. and Ponticoccuse classis nov. in the phylum Kiritimatiellaeota.</title>
        <authorList>
            <person name="Zhou L.Y."/>
            <person name="Du Z.J."/>
        </authorList>
    </citation>
    <scope>NUCLEOTIDE SEQUENCE [LARGE SCALE GENOMIC DNA]</scope>
    <source>
        <strain evidence="7 8">S-5007</strain>
    </source>
</reference>
<keyword evidence="8" id="KW-1185">Reference proteome</keyword>
<comment type="similarity">
    <text evidence="1">Belongs to the sulfatase family.</text>
</comment>
<dbReference type="EMBL" id="CP047593">
    <property type="protein sequence ID" value="QHI70397.1"/>
    <property type="molecule type" value="Genomic_DNA"/>
</dbReference>
<feature type="signal peptide" evidence="5">
    <location>
        <begin position="1"/>
        <end position="21"/>
    </location>
</feature>
<sequence>MKKCSLLMTAAAITVFSFAQAKEKPNILLIIADDLGPQLGCYGDANAVSPNIDKLAEQGVRFTQAHVTAASCSPSRGSIMTGLYPHQHGMYSLSQQGWAKMHDDVPKLPNAMNALGYRTAIIGKTHYEPEHLFEWDLRDENAQKVMIDRDVRWMNAQADQWLDGSPQDKPFLLCMSYVDPHRGGGDGRYGAEYNEKFPRVRVGLPEKPLPPDDTVPVPFLAVNSPEVRMENSDYYSCIQRLDTGVGELLEMLDAKDALDNTLIVLIGDHGPDLTRGKISAYATATHIPMLVKWPGHAQAGLVRDELVSTIDLFPTFVTAAGGKITDERQTGRPLQPLMKSGLSTWREWLGTEFIAHVPWHYYPRYAMQNGRYQLVINLASAELENPLEGHNYCYAWHEVMKPQYEGTQLRTAYDAVERPPVVELFDKQSDPFLLNNLAVNPEYKQTVQEFEQQIQSWREATDDPFLDPAYGRAYEEHVAQQKIDWEIRNGIRKAAPPKKAKRDFPQVGKKIGFTETFDGKISKVWKSPNGHPGQATRDGVTVDMSKNGFSMTRQFDGQGLGAGRVEASAVFVQSGAAVPHSINWNVGISSENSKYIQNMNADTVCVRFITAGPNKGRLWWSVFCDGELVCKSWSDHVFKRWNPGDEIEVSVSYDLDSGEAVAKAEDLTRGQVLAEDRVSCPGLVGLRYSGFEMTLFPEKMTGPAGLVKRFSFHAEP</sequence>
<dbReference type="AlphaFoldDB" id="A0A6P1M931"/>
<evidence type="ECO:0000256" key="5">
    <source>
        <dbReference type="SAM" id="SignalP"/>
    </source>
</evidence>
<evidence type="ECO:0000313" key="7">
    <source>
        <dbReference type="EMBL" id="QHI70397.1"/>
    </source>
</evidence>
<dbReference type="InterPro" id="IPR000917">
    <property type="entry name" value="Sulfatase_N"/>
</dbReference>
<dbReference type="GO" id="GO:0016740">
    <property type="term" value="F:transferase activity"/>
    <property type="evidence" value="ECO:0007669"/>
    <property type="project" value="UniProtKB-KW"/>
</dbReference>
<protein>
    <submittedName>
        <fullName evidence="7">Sulfatase-like hydrolase/transferase</fullName>
    </submittedName>
</protein>
<dbReference type="RefSeq" id="WP_160629574.1">
    <property type="nucleotide sequence ID" value="NZ_CP047593.1"/>
</dbReference>
<dbReference type="GO" id="GO:0004065">
    <property type="term" value="F:arylsulfatase activity"/>
    <property type="evidence" value="ECO:0007669"/>
    <property type="project" value="TreeGrafter"/>
</dbReference>
<feature type="domain" description="Sulfatase N-terminal" evidence="6">
    <location>
        <begin position="25"/>
        <end position="321"/>
    </location>
</feature>
<keyword evidence="4" id="KW-0106">Calcium</keyword>
<evidence type="ECO:0000259" key="6">
    <source>
        <dbReference type="Pfam" id="PF00884"/>
    </source>
</evidence>
<dbReference type="InterPro" id="IPR024607">
    <property type="entry name" value="Sulfatase_CS"/>
</dbReference>
<accession>A0A6P1M931</accession>
<evidence type="ECO:0000256" key="2">
    <source>
        <dbReference type="ARBA" id="ARBA00022723"/>
    </source>
</evidence>
<dbReference type="SUPFAM" id="SSF53649">
    <property type="entry name" value="Alkaline phosphatase-like"/>
    <property type="match status" value="1"/>
</dbReference>
<keyword evidence="3 7" id="KW-0378">Hydrolase</keyword>